<proteinExistence type="predicted"/>
<comment type="caution">
    <text evidence="1">The sequence shown here is derived from an EMBL/GenBank/DDBJ whole genome shotgun (WGS) entry which is preliminary data.</text>
</comment>
<sequence length="45" mass="5083">MAIKLPFLDDATEPNAIFDALLEPQQFHFREIALRRPAEAGADSR</sequence>
<accession>A0A9X1RKU2</accession>
<dbReference type="RefSeq" id="WP_237892228.1">
    <property type="nucleotide sequence ID" value="NZ_JAKLTY010000100.1"/>
</dbReference>
<dbReference type="Proteomes" id="UP001139054">
    <property type="component" value="Unassembled WGS sequence"/>
</dbReference>
<name>A0A9X1RKU2_9BRAD</name>
<gene>
    <name evidence="1" type="ORF">L6654_43000</name>
</gene>
<dbReference type="EMBL" id="JAKLTY010000100">
    <property type="protein sequence ID" value="MCG2633273.1"/>
    <property type="molecule type" value="Genomic_DNA"/>
</dbReference>
<protein>
    <submittedName>
        <fullName evidence="1">Uncharacterized protein</fullName>
    </submittedName>
</protein>
<evidence type="ECO:0000313" key="1">
    <source>
        <dbReference type="EMBL" id="MCG2633273.1"/>
    </source>
</evidence>
<reference evidence="1" key="1">
    <citation type="submission" date="2022-01" db="EMBL/GenBank/DDBJ databases">
        <title>Genome sequnece data of strain Bradyrhizobium sp. nov.</title>
        <authorList>
            <person name="Zhang J."/>
        </authorList>
    </citation>
    <scope>NUCLEOTIDE SEQUENCE</scope>
    <source>
        <strain evidence="1">WYCCWR 13023</strain>
    </source>
</reference>
<organism evidence="1 2">
    <name type="scientific">Bradyrhizobium zhengyangense</name>
    <dbReference type="NCBI Taxonomy" id="2911009"/>
    <lineage>
        <taxon>Bacteria</taxon>
        <taxon>Pseudomonadati</taxon>
        <taxon>Pseudomonadota</taxon>
        <taxon>Alphaproteobacteria</taxon>
        <taxon>Hyphomicrobiales</taxon>
        <taxon>Nitrobacteraceae</taxon>
        <taxon>Bradyrhizobium</taxon>
    </lineage>
</organism>
<evidence type="ECO:0000313" key="2">
    <source>
        <dbReference type="Proteomes" id="UP001139054"/>
    </source>
</evidence>
<dbReference type="AlphaFoldDB" id="A0A9X1RKU2"/>